<dbReference type="EMBL" id="QXJM01000039">
    <property type="protein sequence ID" value="RIE02800.1"/>
    <property type="molecule type" value="Genomic_DNA"/>
</dbReference>
<proteinExistence type="inferred from homology"/>
<dbReference type="PANTHER" id="PTHR36842:SF1">
    <property type="entry name" value="PROTEIN TOLB"/>
    <property type="match status" value="1"/>
</dbReference>
<comment type="similarity">
    <text evidence="1">Belongs to the TolB family.</text>
</comment>
<dbReference type="OrthoDB" id="137129at2"/>
<dbReference type="AlphaFoldDB" id="A0A398CKH6"/>
<keyword evidence="4" id="KW-1185">Reference proteome</keyword>
<accession>A0A398CKH6</accession>
<dbReference type="InterPro" id="IPR011042">
    <property type="entry name" value="6-blade_b-propeller_TolB-like"/>
</dbReference>
<dbReference type="PROSITE" id="PS51257">
    <property type="entry name" value="PROKAR_LIPOPROTEIN"/>
    <property type="match status" value="1"/>
</dbReference>
<dbReference type="SUPFAM" id="SSF82171">
    <property type="entry name" value="DPP6 N-terminal domain-like"/>
    <property type="match status" value="1"/>
</dbReference>
<evidence type="ECO:0008006" key="5">
    <source>
        <dbReference type="Google" id="ProtNLM"/>
    </source>
</evidence>
<keyword evidence="2" id="KW-0732">Signal</keyword>
<protein>
    <recommendedName>
        <fullName evidence="5">Lipoprotein LpqB beta-propeller domain-containing protein</fullName>
    </recommendedName>
</protein>
<reference evidence="3 4" key="1">
    <citation type="submission" date="2018-09" db="EMBL/GenBank/DDBJ databases">
        <title>Cohnella cavernae sp. nov., isolated from a karst cave.</title>
        <authorList>
            <person name="Zhu H."/>
        </authorList>
    </citation>
    <scope>NUCLEOTIDE SEQUENCE [LARGE SCALE GENOMIC DNA]</scope>
    <source>
        <strain evidence="3 4">K2E09-144</strain>
    </source>
</reference>
<organism evidence="3 4">
    <name type="scientific">Cohnella faecalis</name>
    <dbReference type="NCBI Taxonomy" id="2315694"/>
    <lineage>
        <taxon>Bacteria</taxon>
        <taxon>Bacillati</taxon>
        <taxon>Bacillota</taxon>
        <taxon>Bacilli</taxon>
        <taxon>Bacillales</taxon>
        <taxon>Paenibacillaceae</taxon>
        <taxon>Cohnella</taxon>
    </lineage>
</organism>
<sequence length="383" mass="41351">MNRKMKSLAVLSALTAVVALGSGCAARGQDAGREVVQEVGNDITVLDNPESLSYEQTPASAIVRIDDVRGTDWLSDEAIIVSRENKDVSPVPAEGTTWYPSKLYVRTLDSGKETPLIGGGSNDNQGYALLSPNRAYLFYKTFDLQSNTGKGYILDMATSQSRSFTGADAMELQNGLWVDNDSLLYSELTGAVNEVSVDHDGALDSKLLLQTRSPFLNNLAYIGNRLYFSNGSGLLLVHDFRSENTAVALLKNVVWMTPSPDGSQLAVVRRVKSGAMELVVTDVKGNVLQTLAQDFQIYGVAWSPDGSRIAYSGLTENGTARGVYLADVAAGSSSELQVDVKFISDPLRFSPSGDRLLISTTVPDENRGVNRFVTYLVAVKQQA</sequence>
<dbReference type="PANTHER" id="PTHR36842">
    <property type="entry name" value="PROTEIN TOLB HOMOLOG"/>
    <property type="match status" value="1"/>
</dbReference>
<gene>
    <name evidence="3" type="ORF">D3H35_19385</name>
</gene>
<evidence type="ECO:0000256" key="2">
    <source>
        <dbReference type="SAM" id="SignalP"/>
    </source>
</evidence>
<comment type="caution">
    <text evidence="3">The sequence shown here is derived from an EMBL/GenBank/DDBJ whole genome shotgun (WGS) entry which is preliminary data.</text>
</comment>
<name>A0A398CKH6_9BACL</name>
<dbReference type="RefSeq" id="WP_119150835.1">
    <property type="nucleotide sequence ID" value="NZ_JBHSOV010000035.1"/>
</dbReference>
<evidence type="ECO:0000313" key="3">
    <source>
        <dbReference type="EMBL" id="RIE02800.1"/>
    </source>
</evidence>
<dbReference type="InterPro" id="IPR011659">
    <property type="entry name" value="WD40"/>
</dbReference>
<dbReference type="Gene3D" id="2.120.10.30">
    <property type="entry name" value="TolB, C-terminal domain"/>
    <property type="match status" value="1"/>
</dbReference>
<feature type="chain" id="PRO_5038421754" description="Lipoprotein LpqB beta-propeller domain-containing protein" evidence="2">
    <location>
        <begin position="22"/>
        <end position="383"/>
    </location>
</feature>
<feature type="signal peptide" evidence="2">
    <location>
        <begin position="1"/>
        <end position="21"/>
    </location>
</feature>
<dbReference type="Pfam" id="PF07676">
    <property type="entry name" value="PD40"/>
    <property type="match status" value="1"/>
</dbReference>
<evidence type="ECO:0000256" key="1">
    <source>
        <dbReference type="ARBA" id="ARBA00009820"/>
    </source>
</evidence>
<dbReference type="Proteomes" id="UP000266340">
    <property type="component" value="Unassembled WGS sequence"/>
</dbReference>
<evidence type="ECO:0000313" key="4">
    <source>
        <dbReference type="Proteomes" id="UP000266340"/>
    </source>
</evidence>